<dbReference type="InterPro" id="IPR019473">
    <property type="entry name" value="TFIID_su8_C"/>
</dbReference>
<feature type="compositionally biased region" description="Basic and acidic residues" evidence="7">
    <location>
        <begin position="342"/>
        <end position="365"/>
    </location>
</feature>
<evidence type="ECO:0000256" key="6">
    <source>
        <dbReference type="ARBA" id="ARBA00023242"/>
    </source>
</evidence>
<evidence type="ECO:0000259" key="8">
    <source>
        <dbReference type="SMART" id="SM00576"/>
    </source>
</evidence>
<evidence type="ECO:0000256" key="5">
    <source>
        <dbReference type="ARBA" id="ARBA00023163"/>
    </source>
</evidence>
<comment type="subcellular location">
    <subcellularLocation>
        <location evidence="1">Nucleus</location>
    </subcellularLocation>
</comment>
<dbReference type="InterPro" id="IPR006565">
    <property type="entry name" value="BTP"/>
</dbReference>
<accession>A0AAN8V7B7</accession>
<dbReference type="AlphaFoldDB" id="A0AAN8V7B7"/>
<evidence type="ECO:0000256" key="4">
    <source>
        <dbReference type="ARBA" id="ARBA00023015"/>
    </source>
</evidence>
<dbReference type="SMART" id="SM00576">
    <property type="entry name" value="BTP"/>
    <property type="match status" value="1"/>
</dbReference>
<evidence type="ECO:0000256" key="3">
    <source>
        <dbReference type="ARBA" id="ARBA00017307"/>
    </source>
</evidence>
<evidence type="ECO:0000256" key="7">
    <source>
        <dbReference type="SAM" id="MobiDB-lite"/>
    </source>
</evidence>
<comment type="similarity">
    <text evidence="2">Belongs to the TAF8 family.</text>
</comment>
<keyword evidence="10" id="KW-1185">Reference proteome</keyword>
<evidence type="ECO:0000256" key="1">
    <source>
        <dbReference type="ARBA" id="ARBA00004123"/>
    </source>
</evidence>
<keyword evidence="6" id="KW-0539">Nucleus</keyword>
<keyword evidence="4" id="KW-0805">Transcription regulation</keyword>
<organism evidence="9 10">
    <name type="scientific">Dillenia turbinata</name>
    <dbReference type="NCBI Taxonomy" id="194707"/>
    <lineage>
        <taxon>Eukaryota</taxon>
        <taxon>Viridiplantae</taxon>
        <taxon>Streptophyta</taxon>
        <taxon>Embryophyta</taxon>
        <taxon>Tracheophyta</taxon>
        <taxon>Spermatophyta</taxon>
        <taxon>Magnoliopsida</taxon>
        <taxon>eudicotyledons</taxon>
        <taxon>Gunneridae</taxon>
        <taxon>Pentapetalae</taxon>
        <taxon>Dilleniales</taxon>
        <taxon>Dilleniaceae</taxon>
        <taxon>Dillenia</taxon>
    </lineage>
</organism>
<dbReference type="SUPFAM" id="SSF47113">
    <property type="entry name" value="Histone-fold"/>
    <property type="match status" value="1"/>
</dbReference>
<dbReference type="PANTHER" id="PTHR46338">
    <property type="entry name" value="TRANSCRIPTION INITIATION FACTOR TFIID SUBUNIT 8"/>
    <property type="match status" value="1"/>
</dbReference>
<proteinExistence type="inferred from homology"/>
<evidence type="ECO:0000256" key="2">
    <source>
        <dbReference type="ARBA" id="ARBA00008767"/>
    </source>
</evidence>
<dbReference type="Proteomes" id="UP001370490">
    <property type="component" value="Unassembled WGS sequence"/>
</dbReference>
<name>A0AAN8V7B7_9MAGN</name>
<dbReference type="InterPro" id="IPR009072">
    <property type="entry name" value="Histone-fold"/>
</dbReference>
<feature type="compositionally biased region" description="Basic and acidic residues" evidence="7">
    <location>
        <begin position="8"/>
        <end position="17"/>
    </location>
</feature>
<comment type="caution">
    <text evidence="9">The sequence shown here is derived from an EMBL/GenBank/DDBJ whole genome shotgun (WGS) entry which is preliminary data.</text>
</comment>
<feature type="domain" description="Bromodomain associated" evidence="8">
    <location>
        <begin position="25"/>
        <end position="101"/>
    </location>
</feature>
<reference evidence="9 10" key="1">
    <citation type="submission" date="2023-12" db="EMBL/GenBank/DDBJ databases">
        <title>A high-quality genome assembly for Dillenia turbinata (Dilleniales).</title>
        <authorList>
            <person name="Chanderbali A."/>
        </authorList>
    </citation>
    <scope>NUCLEOTIDE SEQUENCE [LARGE SCALE GENOMIC DNA]</scope>
    <source>
        <strain evidence="9">LSX21</strain>
        <tissue evidence="9">Leaf</tissue>
    </source>
</reference>
<dbReference type="Pfam" id="PF10406">
    <property type="entry name" value="TAF8_C"/>
    <property type="match status" value="1"/>
</dbReference>
<dbReference type="PANTHER" id="PTHR46338:SF19">
    <property type="entry name" value="TRANSCRIPTION INITIATION FACTOR TFIID SUBUNIT 8"/>
    <property type="match status" value="1"/>
</dbReference>
<protein>
    <recommendedName>
        <fullName evidence="3">Transcription initiation factor TFIID subunit 8</fullName>
    </recommendedName>
</protein>
<dbReference type="GO" id="GO:0046982">
    <property type="term" value="F:protein heterodimerization activity"/>
    <property type="evidence" value="ECO:0007669"/>
    <property type="project" value="InterPro"/>
</dbReference>
<feature type="region of interest" description="Disordered" evidence="7">
    <location>
        <begin position="336"/>
        <end position="365"/>
    </location>
</feature>
<dbReference type="Pfam" id="PF07524">
    <property type="entry name" value="Bromo_TP"/>
    <property type="match status" value="1"/>
</dbReference>
<evidence type="ECO:0000313" key="10">
    <source>
        <dbReference type="Proteomes" id="UP001370490"/>
    </source>
</evidence>
<dbReference type="CDD" id="cd08049">
    <property type="entry name" value="TAF8"/>
    <property type="match status" value="1"/>
</dbReference>
<evidence type="ECO:0000313" key="9">
    <source>
        <dbReference type="EMBL" id="KAK6928089.1"/>
    </source>
</evidence>
<gene>
    <name evidence="9" type="ORF">RJ641_006680</name>
</gene>
<dbReference type="InterPro" id="IPR037818">
    <property type="entry name" value="TAF8"/>
</dbReference>
<dbReference type="EMBL" id="JBAMMX010000014">
    <property type="protein sequence ID" value="KAK6928089.1"/>
    <property type="molecule type" value="Genomic_DNA"/>
</dbReference>
<dbReference type="Gene3D" id="1.10.20.10">
    <property type="entry name" value="Histone, subunit A"/>
    <property type="match status" value="1"/>
</dbReference>
<sequence length="365" mass="40087">MSNGGGESGEKECEQSTKGRFGSGEEFGRAIAKIAVAQICEGAGFQSFQSSALETLADITIRYIRNLGQNANSYANLAGRAESNVVDVFQGLEDLGMTQGFIGLSDVNRCPIGSGLVREISQYVSLEEEVLFPFNVPRFPVVKERKAGPSFLQVGESSPEDHVPDWLPKFPDHLLYVSSPVWNPRPLDVPVDKTDLTKEQKKVERPLMNLQHQFTCNGSAPPVFADPGDAATTKGAGQGNPFLSAPLWFGEKEVTPLVYPAKLESHPQNHVLEERVAPVIDKVKSSLDSEDSRNKIILNSRPSVQFKLGTSKKLLTSAMGLSPQRKTIEKTACCFESDDEKDEKKRGKERIVKGPMDKTQELDHL</sequence>
<keyword evidence="5" id="KW-0804">Transcription</keyword>
<dbReference type="GO" id="GO:0005669">
    <property type="term" value="C:transcription factor TFIID complex"/>
    <property type="evidence" value="ECO:0007669"/>
    <property type="project" value="InterPro"/>
</dbReference>
<feature type="region of interest" description="Disordered" evidence="7">
    <location>
        <begin position="1"/>
        <end position="21"/>
    </location>
</feature>